<comment type="caution">
    <text evidence="1">The sequence shown here is derived from an EMBL/GenBank/DDBJ whole genome shotgun (WGS) entry which is preliminary data.</text>
</comment>
<gene>
    <name evidence="1" type="ORF">FYJ74_06420</name>
</gene>
<dbReference type="Proteomes" id="UP000473699">
    <property type="component" value="Unassembled WGS sequence"/>
</dbReference>
<dbReference type="AlphaFoldDB" id="A0A6L5YDJ9"/>
<organism evidence="1 2">
    <name type="scientific">Pyramidobacter porci</name>
    <dbReference type="NCBI Taxonomy" id="2605789"/>
    <lineage>
        <taxon>Bacteria</taxon>
        <taxon>Thermotogati</taxon>
        <taxon>Synergistota</taxon>
        <taxon>Synergistia</taxon>
        <taxon>Synergistales</taxon>
        <taxon>Dethiosulfovibrionaceae</taxon>
        <taxon>Pyramidobacter</taxon>
    </lineage>
</organism>
<keyword evidence="2" id="KW-1185">Reference proteome</keyword>
<evidence type="ECO:0000313" key="2">
    <source>
        <dbReference type="Proteomes" id="UP000473699"/>
    </source>
</evidence>
<reference evidence="1 2" key="1">
    <citation type="submission" date="2019-08" db="EMBL/GenBank/DDBJ databases">
        <title>In-depth cultivation of the pig gut microbiome towards novel bacterial diversity and tailored functional studies.</title>
        <authorList>
            <person name="Wylensek D."/>
            <person name="Hitch T.C.A."/>
            <person name="Clavel T."/>
        </authorList>
    </citation>
    <scope>NUCLEOTIDE SEQUENCE [LARGE SCALE GENOMIC DNA]</scope>
    <source>
        <strain evidence="1 2">SM-530-WT-4B</strain>
    </source>
</reference>
<dbReference type="EMBL" id="VUNH01000006">
    <property type="protein sequence ID" value="MST55667.1"/>
    <property type="molecule type" value="Genomic_DNA"/>
</dbReference>
<dbReference type="RefSeq" id="WP_154528764.1">
    <property type="nucleotide sequence ID" value="NZ_VUNH01000006.1"/>
</dbReference>
<name>A0A6L5YDJ9_9BACT</name>
<proteinExistence type="predicted"/>
<protein>
    <submittedName>
        <fullName evidence="1">Uncharacterized protein</fullName>
    </submittedName>
</protein>
<sequence length="107" mass="12477">MNIPKLNKSERDREYNLYNTVQREAVVKAFLFEGMHHRQIDSKILGLDSDYTHGFQSMGILHYLGLDRHFKGLFRDMSVSDAINELKSTKDSSYFDLITILEGHVIR</sequence>
<evidence type="ECO:0000313" key="1">
    <source>
        <dbReference type="EMBL" id="MST55667.1"/>
    </source>
</evidence>
<accession>A0A6L5YDJ9</accession>